<comment type="subcellular location">
    <subcellularLocation>
        <location evidence="1">Host membrane</location>
    </subcellularLocation>
</comment>
<evidence type="ECO:0000256" key="2">
    <source>
        <dbReference type="ARBA" id="ARBA00022870"/>
    </source>
</evidence>
<protein>
    <submittedName>
        <fullName evidence="7">Type III secretion system translocon subunit SctE</fullName>
    </submittedName>
</protein>
<evidence type="ECO:0000259" key="6">
    <source>
        <dbReference type="Pfam" id="PF04888"/>
    </source>
</evidence>
<dbReference type="RefSeq" id="WP_353642779.1">
    <property type="nucleotide sequence ID" value="NZ_CP159253.1"/>
</dbReference>
<evidence type="ECO:0000256" key="3">
    <source>
        <dbReference type="ARBA" id="ARBA00023026"/>
    </source>
</evidence>
<evidence type="ECO:0000256" key="4">
    <source>
        <dbReference type="ARBA" id="ARBA00035640"/>
    </source>
</evidence>
<dbReference type="GO" id="GO:0033644">
    <property type="term" value="C:host cell membrane"/>
    <property type="evidence" value="ECO:0007669"/>
    <property type="project" value="UniProtKB-SubCell"/>
</dbReference>
<dbReference type="EMBL" id="CP159253">
    <property type="protein sequence ID" value="XCG49689.1"/>
    <property type="molecule type" value="Genomic_DNA"/>
</dbReference>
<comment type="similarity">
    <text evidence="4">Belongs to the SctE/SipB/YopB family.</text>
</comment>
<evidence type="ECO:0000313" key="7">
    <source>
        <dbReference type="EMBL" id="XCG49689.1"/>
    </source>
</evidence>
<keyword evidence="2" id="KW-1043">Host membrane</keyword>
<dbReference type="Pfam" id="PF04888">
    <property type="entry name" value="SseC"/>
    <property type="match status" value="1"/>
</dbReference>
<dbReference type="InterPro" id="IPR006972">
    <property type="entry name" value="BipB-like_C"/>
</dbReference>
<name>A0AAU8CSA8_9HYPH</name>
<keyword evidence="5" id="KW-0472">Membrane</keyword>
<reference evidence="7" key="1">
    <citation type="submission" date="2024-06" db="EMBL/GenBank/DDBJ databases">
        <title>Mesorhizobium karijinii sp. nov., a symbiont of the iconic Swainsona formosa from arid Australia.</title>
        <authorList>
            <person name="Hill Y.J."/>
            <person name="Watkin E.L.J."/>
            <person name="O'Hara G.W."/>
            <person name="Terpolilli J."/>
            <person name="Tye M.L."/>
            <person name="Kohlmeier M.G."/>
        </authorList>
    </citation>
    <scope>NUCLEOTIDE SEQUENCE</scope>
    <source>
        <strain evidence="7">WSM2240</strain>
    </source>
</reference>
<organism evidence="7">
    <name type="scientific">Mesorhizobium sp. WSM2240</name>
    <dbReference type="NCBI Taxonomy" id="3228851"/>
    <lineage>
        <taxon>Bacteria</taxon>
        <taxon>Pseudomonadati</taxon>
        <taxon>Pseudomonadota</taxon>
        <taxon>Alphaproteobacteria</taxon>
        <taxon>Hyphomicrobiales</taxon>
        <taxon>Phyllobacteriaceae</taxon>
        <taxon>Mesorhizobium</taxon>
    </lineage>
</organism>
<keyword evidence="5" id="KW-1133">Transmembrane helix</keyword>
<evidence type="ECO:0000256" key="1">
    <source>
        <dbReference type="ARBA" id="ARBA00004551"/>
    </source>
</evidence>
<gene>
    <name evidence="7" type="primary">sctE</name>
    <name evidence="7" type="ORF">ABVK50_03575</name>
</gene>
<keyword evidence="3" id="KW-0843">Virulence</keyword>
<feature type="transmembrane region" description="Helical" evidence="5">
    <location>
        <begin position="125"/>
        <end position="156"/>
    </location>
</feature>
<dbReference type="AlphaFoldDB" id="A0AAU8CSA8"/>
<accession>A0AAU8CSA8</accession>
<keyword evidence="5" id="KW-0812">Transmembrane</keyword>
<sequence>MTEPIGGMRLKARVLTQVDAPTRNFPVGFSKSGAELALPPVSVGAPASDAAPTLSPPRDFDAMELATNLLALKIKMADAQAAAGMEDVRHRGELQKQQNEKIARNIIEAAEKLRQAKKSSSAMRIFGWIAVALSVAAAVVSGGIFALSAAAVAVAVGTLTETGVIEKMTQAIAKSLVEDLGMAQGRAEICATVITGFIILAPSLASLGGAGFVSGGWNAVTSIATKITSQGDKVAKIAMASQHLARAARWSEGTATAAEFFAGLTSGIIKKQATDVRAETLDIRKFLAKLAQLQEDESARIEELVLGIKTMTRRVVDAIEEQSRSASTVIRHVG</sequence>
<proteinExistence type="inferred from homology"/>
<evidence type="ECO:0000256" key="5">
    <source>
        <dbReference type="SAM" id="Phobius"/>
    </source>
</evidence>
<feature type="domain" description="Translocator protein BipB-like C-terminal" evidence="6">
    <location>
        <begin position="68"/>
        <end position="196"/>
    </location>
</feature>